<feature type="transmembrane region" description="Helical" evidence="6">
    <location>
        <begin position="135"/>
        <end position="156"/>
    </location>
</feature>
<keyword evidence="9" id="KW-1185">Reference proteome</keyword>
<dbReference type="AlphaFoldDB" id="A0A6L5B742"/>
<keyword evidence="5 6" id="KW-0472">Membrane</keyword>
<protein>
    <recommendedName>
        <fullName evidence="6">Reticulon-like protein</fullName>
    </recommendedName>
</protein>
<evidence type="ECO:0000256" key="1">
    <source>
        <dbReference type="ARBA" id="ARBA00004477"/>
    </source>
</evidence>
<evidence type="ECO:0000259" key="7">
    <source>
        <dbReference type="PROSITE" id="PS50845"/>
    </source>
</evidence>
<dbReference type="PROSITE" id="PS50845">
    <property type="entry name" value="RETICULON"/>
    <property type="match status" value="1"/>
</dbReference>
<organism evidence="8 9">
    <name type="scientific">Apium graveolens</name>
    <name type="common">Celery</name>
    <dbReference type="NCBI Taxonomy" id="4045"/>
    <lineage>
        <taxon>Eukaryota</taxon>
        <taxon>Viridiplantae</taxon>
        <taxon>Streptophyta</taxon>
        <taxon>Embryophyta</taxon>
        <taxon>Tracheophyta</taxon>
        <taxon>Spermatophyta</taxon>
        <taxon>Magnoliopsida</taxon>
        <taxon>eudicotyledons</taxon>
        <taxon>Gunneridae</taxon>
        <taxon>Pentapetalae</taxon>
        <taxon>asterids</taxon>
        <taxon>campanulids</taxon>
        <taxon>Apiales</taxon>
        <taxon>Apiaceae</taxon>
        <taxon>Apioideae</taxon>
        <taxon>apioid superclade</taxon>
        <taxon>Apieae</taxon>
        <taxon>Apium</taxon>
    </lineage>
</organism>
<dbReference type="EMBL" id="WRXP01003833">
    <property type="protein sequence ID" value="KAF1001556.1"/>
    <property type="molecule type" value="Genomic_DNA"/>
</dbReference>
<dbReference type="InterPro" id="IPR003388">
    <property type="entry name" value="Reticulon"/>
</dbReference>
<keyword evidence="2 6" id="KW-0812">Transmembrane</keyword>
<accession>A0A6L5B742</accession>
<gene>
    <name evidence="8" type="ORF">AG4045_016318</name>
</gene>
<dbReference type="PANTHER" id="PTHR10994:SF85">
    <property type="entry name" value="RETICULON-LIKE PROTEIN B9"/>
    <property type="match status" value="1"/>
</dbReference>
<reference evidence="8" key="1">
    <citation type="submission" date="2020-01" db="EMBL/GenBank/DDBJ databases">
        <title>The Celery Genome Sequence Reveals Sequential Paleo-tetraploidization, Resistance Gene Elimination, Karyotype Evolution, and Functional Innovation in Apiales.</title>
        <authorList>
            <person name="Song X."/>
        </authorList>
    </citation>
    <scope>NUCLEOTIDE SEQUENCE</scope>
    <source>
        <tissue evidence="8">Leaf</tissue>
    </source>
</reference>
<keyword evidence="4 6" id="KW-1133">Transmembrane helix</keyword>
<dbReference type="PANTHER" id="PTHR10994">
    <property type="entry name" value="RETICULON"/>
    <property type="match status" value="1"/>
</dbReference>
<dbReference type="Proteomes" id="UP000593563">
    <property type="component" value="Unassembled WGS sequence"/>
</dbReference>
<evidence type="ECO:0000313" key="9">
    <source>
        <dbReference type="Proteomes" id="UP000593563"/>
    </source>
</evidence>
<evidence type="ECO:0000256" key="3">
    <source>
        <dbReference type="ARBA" id="ARBA00022824"/>
    </source>
</evidence>
<feature type="transmembrane region" description="Helical" evidence="6">
    <location>
        <begin position="62"/>
        <end position="85"/>
    </location>
</feature>
<dbReference type="GO" id="GO:0005789">
    <property type="term" value="C:endoplasmic reticulum membrane"/>
    <property type="evidence" value="ECO:0007669"/>
    <property type="project" value="UniProtKB-SubCell"/>
</dbReference>
<feature type="transmembrane region" description="Helical" evidence="6">
    <location>
        <begin position="38"/>
        <end position="56"/>
    </location>
</feature>
<dbReference type="InterPro" id="IPR045064">
    <property type="entry name" value="Reticulon-like"/>
</dbReference>
<evidence type="ECO:0000313" key="8">
    <source>
        <dbReference type="EMBL" id="KAF1001556.1"/>
    </source>
</evidence>
<evidence type="ECO:0000256" key="2">
    <source>
        <dbReference type="ARBA" id="ARBA00022692"/>
    </source>
</evidence>
<feature type="domain" description="Reticulon" evidence="7">
    <location>
        <begin position="25"/>
        <end position="178"/>
    </location>
</feature>
<dbReference type="GO" id="GO:0009617">
    <property type="term" value="P:response to bacterium"/>
    <property type="evidence" value="ECO:0007669"/>
    <property type="project" value="InterPro"/>
</dbReference>
<feature type="transmembrane region" description="Helical" evidence="6">
    <location>
        <begin position="106"/>
        <end position="129"/>
    </location>
</feature>
<comment type="subcellular location">
    <subcellularLocation>
        <location evidence="1 6">Endoplasmic reticulum membrane</location>
        <topology evidence="1 6">Multi-pass membrane protein</topology>
    </subcellularLocation>
</comment>
<comment type="caution">
    <text evidence="8">The sequence shown here is derived from an EMBL/GenBank/DDBJ whole genome shotgun (WGS) entry which is preliminary data.</text>
</comment>
<evidence type="ECO:0000256" key="5">
    <source>
        <dbReference type="ARBA" id="ARBA00023136"/>
    </source>
</evidence>
<evidence type="ECO:0000256" key="4">
    <source>
        <dbReference type="ARBA" id="ARBA00022989"/>
    </source>
</evidence>
<sequence>MPVSSSDSEEQATPSVHSLLGGGPVADVLLWRERKMSYTIIAAVTITWFLFEVVEYNLSTLLFHIFITTMLIIFNMVVVANIWFLEQRDAQSRNIVSRNTVSLRTILAYLAWYEFFRLFAMAVLSLWLLSLIGNYIGAINLLFYGTLSLGTLPFLYERYKKEVDHILDRKMGKIYKRLFLKK</sequence>
<dbReference type="Pfam" id="PF02453">
    <property type="entry name" value="Reticulon"/>
    <property type="match status" value="1"/>
</dbReference>
<proteinExistence type="predicted"/>
<name>A0A6L5B742_APIGR</name>
<keyword evidence="3 6" id="KW-0256">Endoplasmic reticulum</keyword>
<evidence type="ECO:0000256" key="6">
    <source>
        <dbReference type="RuleBase" id="RU363132"/>
    </source>
</evidence>